<name>A0AAN9S2N7_PSOTE</name>
<dbReference type="AlphaFoldDB" id="A0AAN9S2N7"/>
<evidence type="ECO:0000313" key="1">
    <source>
        <dbReference type="EMBL" id="KAK7387560.1"/>
    </source>
</evidence>
<proteinExistence type="predicted"/>
<evidence type="ECO:0000313" key="2">
    <source>
        <dbReference type="Proteomes" id="UP001386955"/>
    </source>
</evidence>
<accession>A0AAN9S2N7</accession>
<sequence length="113" mass="13172">MVSVLVALAGYDEGGGDMIKVMEMWCVVHLDGVHWCRSVMRNPDLERYYSGNLGGRSSSCGYNGSRGDRYDNENDHDEGGVDLNRGDSYKALLKWRRHWLIKWGWSLWQWWTR</sequence>
<reference evidence="1 2" key="1">
    <citation type="submission" date="2024-01" db="EMBL/GenBank/DDBJ databases">
        <title>The genomes of 5 underutilized Papilionoideae crops provide insights into root nodulation and disease resistanc.</title>
        <authorList>
            <person name="Jiang F."/>
        </authorList>
    </citation>
    <scope>NUCLEOTIDE SEQUENCE [LARGE SCALE GENOMIC DNA]</scope>
    <source>
        <strain evidence="1">DUOXIRENSHENG_FW03</strain>
        <tissue evidence="1">Leaves</tissue>
    </source>
</reference>
<dbReference type="Proteomes" id="UP001386955">
    <property type="component" value="Unassembled WGS sequence"/>
</dbReference>
<dbReference type="EMBL" id="JAYMYS010000007">
    <property type="protein sequence ID" value="KAK7387560.1"/>
    <property type="molecule type" value="Genomic_DNA"/>
</dbReference>
<comment type="caution">
    <text evidence="1">The sequence shown here is derived from an EMBL/GenBank/DDBJ whole genome shotgun (WGS) entry which is preliminary data.</text>
</comment>
<protein>
    <submittedName>
        <fullName evidence="1">Uncharacterized protein</fullName>
    </submittedName>
</protein>
<keyword evidence="2" id="KW-1185">Reference proteome</keyword>
<gene>
    <name evidence="1" type="ORF">VNO78_28449</name>
</gene>
<organism evidence="1 2">
    <name type="scientific">Psophocarpus tetragonolobus</name>
    <name type="common">Winged bean</name>
    <name type="synonym">Dolichos tetragonolobus</name>
    <dbReference type="NCBI Taxonomy" id="3891"/>
    <lineage>
        <taxon>Eukaryota</taxon>
        <taxon>Viridiplantae</taxon>
        <taxon>Streptophyta</taxon>
        <taxon>Embryophyta</taxon>
        <taxon>Tracheophyta</taxon>
        <taxon>Spermatophyta</taxon>
        <taxon>Magnoliopsida</taxon>
        <taxon>eudicotyledons</taxon>
        <taxon>Gunneridae</taxon>
        <taxon>Pentapetalae</taxon>
        <taxon>rosids</taxon>
        <taxon>fabids</taxon>
        <taxon>Fabales</taxon>
        <taxon>Fabaceae</taxon>
        <taxon>Papilionoideae</taxon>
        <taxon>50 kb inversion clade</taxon>
        <taxon>NPAAA clade</taxon>
        <taxon>indigoferoid/millettioid clade</taxon>
        <taxon>Phaseoleae</taxon>
        <taxon>Psophocarpus</taxon>
    </lineage>
</organism>